<dbReference type="GO" id="GO:0005975">
    <property type="term" value="P:carbohydrate metabolic process"/>
    <property type="evidence" value="ECO:0007669"/>
    <property type="project" value="InterPro"/>
</dbReference>
<dbReference type="Pfam" id="PF01522">
    <property type="entry name" value="Polysacc_deac_1"/>
    <property type="match status" value="1"/>
</dbReference>
<dbReference type="PANTHER" id="PTHR34216">
    <property type="match status" value="1"/>
</dbReference>
<feature type="domain" description="NodB homology" evidence="3">
    <location>
        <begin position="173"/>
        <end position="377"/>
    </location>
</feature>
<evidence type="ECO:0000256" key="1">
    <source>
        <dbReference type="ARBA" id="ARBA00004613"/>
    </source>
</evidence>
<name>A0A7V3JAZ1_UNCC3</name>
<sequence length="399" mass="44885">MPRLSLPQDYIKNQGNLIEDFETLSEWSTTGAVAISSDTNHFKTGTQSICFTHTSASWGAMTKTISRSFLGTRFFHVWVYIPTYQDRDGIVQVVLRLSSVSNFSKYMQMLWSGLSNLSIGWNCLGCHRDDFTNTGGESWANTMIRMRFELVRQTGAAPQLSFDSFYIDMETLPRCVIMFDDGYSSTYNVAYNYMQPRGLKGTVYMISDWIGTSGKLTQENLNTMYNAGWAIANHTSDHSNLSLLTQEQVQEKLIACRDALNTLGFTRSSRHVAYPYGAYSSEALAAMSACGMLTGRDTASTYNFPPVEDLHLLHVKSCQASVSLSTAKQWIDYTLKSGSTLCLLFHDLVESPSGVNWAISDFQALIDYIIARRLKCVTIDEWYEGLTNPRYRSVPLDRG</sequence>
<comment type="caution">
    <text evidence="4">The sequence shown here is derived from an EMBL/GenBank/DDBJ whole genome shotgun (WGS) entry which is preliminary data.</text>
</comment>
<dbReference type="SUPFAM" id="SSF88713">
    <property type="entry name" value="Glycoside hydrolase/deacetylase"/>
    <property type="match status" value="1"/>
</dbReference>
<dbReference type="CDD" id="cd10970">
    <property type="entry name" value="CE4_DAC_u1_6s"/>
    <property type="match status" value="1"/>
</dbReference>
<dbReference type="GO" id="GO:0016810">
    <property type="term" value="F:hydrolase activity, acting on carbon-nitrogen (but not peptide) bonds"/>
    <property type="evidence" value="ECO:0007669"/>
    <property type="project" value="InterPro"/>
</dbReference>
<dbReference type="GO" id="GO:0005576">
    <property type="term" value="C:extracellular region"/>
    <property type="evidence" value="ECO:0007669"/>
    <property type="project" value="UniProtKB-SubCell"/>
</dbReference>
<dbReference type="InterPro" id="IPR051398">
    <property type="entry name" value="Polysacch_Deacetylase"/>
</dbReference>
<dbReference type="AlphaFoldDB" id="A0A7V3JAZ1"/>
<evidence type="ECO:0000256" key="2">
    <source>
        <dbReference type="ARBA" id="ARBA00022729"/>
    </source>
</evidence>
<dbReference type="PROSITE" id="PS51677">
    <property type="entry name" value="NODB"/>
    <property type="match status" value="1"/>
</dbReference>
<keyword evidence="2" id="KW-0732">Signal</keyword>
<reference evidence="4" key="1">
    <citation type="journal article" date="2020" name="mSystems">
        <title>Genome- and Community-Level Interaction Insights into Carbon Utilization and Element Cycling Functions of Hydrothermarchaeota in Hydrothermal Sediment.</title>
        <authorList>
            <person name="Zhou Z."/>
            <person name="Liu Y."/>
            <person name="Xu W."/>
            <person name="Pan J."/>
            <person name="Luo Z.H."/>
            <person name="Li M."/>
        </authorList>
    </citation>
    <scope>NUCLEOTIDE SEQUENCE [LARGE SCALE GENOMIC DNA]</scope>
    <source>
        <strain evidence="4">SpSt-757</strain>
    </source>
</reference>
<proteinExistence type="predicted"/>
<protein>
    <recommendedName>
        <fullName evidence="3">NodB homology domain-containing protein</fullName>
    </recommendedName>
</protein>
<dbReference type="InterPro" id="IPR002509">
    <property type="entry name" value="NODB_dom"/>
</dbReference>
<dbReference type="Gene3D" id="2.60.120.430">
    <property type="entry name" value="Galactose-binding lectin"/>
    <property type="match status" value="1"/>
</dbReference>
<dbReference type="PANTHER" id="PTHR34216:SF3">
    <property type="entry name" value="POLY-BETA-1,6-N-ACETYL-D-GLUCOSAMINE N-DEACETYLASE"/>
    <property type="match status" value="1"/>
</dbReference>
<dbReference type="InterPro" id="IPR011330">
    <property type="entry name" value="Glyco_hydro/deAcase_b/a-brl"/>
</dbReference>
<organism evidence="4">
    <name type="scientific">candidate division CPR3 bacterium</name>
    <dbReference type="NCBI Taxonomy" id="2268181"/>
    <lineage>
        <taxon>Bacteria</taxon>
        <taxon>Bacteria division CPR3</taxon>
    </lineage>
</organism>
<gene>
    <name evidence="4" type="ORF">ENV41_04770</name>
</gene>
<dbReference type="Gene3D" id="3.20.20.370">
    <property type="entry name" value="Glycoside hydrolase/deacetylase"/>
    <property type="match status" value="1"/>
</dbReference>
<evidence type="ECO:0000259" key="3">
    <source>
        <dbReference type="PROSITE" id="PS51677"/>
    </source>
</evidence>
<dbReference type="EMBL" id="DTGG01000147">
    <property type="protein sequence ID" value="HFZ09423.1"/>
    <property type="molecule type" value="Genomic_DNA"/>
</dbReference>
<evidence type="ECO:0000313" key="4">
    <source>
        <dbReference type="EMBL" id="HFZ09423.1"/>
    </source>
</evidence>
<comment type="subcellular location">
    <subcellularLocation>
        <location evidence="1">Secreted</location>
    </subcellularLocation>
</comment>
<accession>A0A7V3JAZ1</accession>